<reference evidence="2 3" key="1">
    <citation type="submission" date="2018-10" db="EMBL/GenBank/DDBJ databases">
        <title>Genomic Encyclopedia of Archaeal and Bacterial Type Strains, Phase II (KMG-II): from individual species to whole genera.</title>
        <authorList>
            <person name="Goeker M."/>
        </authorList>
    </citation>
    <scope>NUCLEOTIDE SEQUENCE [LARGE SCALE GENOMIC DNA]</scope>
    <source>
        <strain evidence="2 3">DSM 18602</strain>
    </source>
</reference>
<keyword evidence="1" id="KW-0472">Membrane</keyword>
<evidence type="ECO:0000256" key="1">
    <source>
        <dbReference type="SAM" id="Phobius"/>
    </source>
</evidence>
<protein>
    <submittedName>
        <fullName evidence="2">Uncharacterized protein</fullName>
    </submittedName>
</protein>
<dbReference type="RefSeq" id="WP_121197542.1">
    <property type="nucleotide sequence ID" value="NZ_RBKU01000001.1"/>
</dbReference>
<evidence type="ECO:0000313" key="2">
    <source>
        <dbReference type="EMBL" id="RKR81882.1"/>
    </source>
</evidence>
<keyword evidence="1" id="KW-1133">Transmembrane helix</keyword>
<sequence>MLHAFTWQQFLVAALIFSLVWLLVVLLLFFRKEVFEFLSGKTPEVEPLKHAWQEEFEEDPGDLMGKASEAEGVSILGQGDFGFVPRDLSYDVPVDSGEILRSELFDLMEDVKPLFQASDLSKAELIGEVNASVRLYPKLLESTLLETFYLMVAEKVGESETLDFKISAEELLSAL</sequence>
<dbReference type="EMBL" id="RBKU01000001">
    <property type="protein sequence ID" value="RKR81882.1"/>
    <property type="molecule type" value="Genomic_DNA"/>
</dbReference>
<proteinExistence type="predicted"/>
<accession>A0A495IZ96</accession>
<organism evidence="2 3">
    <name type="scientific">Mucilaginibacter gracilis</name>
    <dbReference type="NCBI Taxonomy" id="423350"/>
    <lineage>
        <taxon>Bacteria</taxon>
        <taxon>Pseudomonadati</taxon>
        <taxon>Bacteroidota</taxon>
        <taxon>Sphingobacteriia</taxon>
        <taxon>Sphingobacteriales</taxon>
        <taxon>Sphingobacteriaceae</taxon>
        <taxon>Mucilaginibacter</taxon>
    </lineage>
</organism>
<comment type="caution">
    <text evidence="2">The sequence shown here is derived from an EMBL/GenBank/DDBJ whole genome shotgun (WGS) entry which is preliminary data.</text>
</comment>
<dbReference type="AlphaFoldDB" id="A0A495IZ96"/>
<evidence type="ECO:0000313" key="3">
    <source>
        <dbReference type="Proteomes" id="UP000268007"/>
    </source>
</evidence>
<gene>
    <name evidence="2" type="ORF">BDD43_2043</name>
</gene>
<feature type="transmembrane region" description="Helical" evidence="1">
    <location>
        <begin position="6"/>
        <end position="30"/>
    </location>
</feature>
<keyword evidence="1" id="KW-0812">Transmembrane</keyword>
<dbReference type="Proteomes" id="UP000268007">
    <property type="component" value="Unassembled WGS sequence"/>
</dbReference>
<name>A0A495IZ96_9SPHI</name>
<keyword evidence="3" id="KW-1185">Reference proteome</keyword>